<protein>
    <recommendedName>
        <fullName evidence="3">Flp pilus-assembly TadG-like N-terminal domain-containing protein</fullName>
    </recommendedName>
</protein>
<sequence length="530" mass="57410">MILTVMAMFIISMFVAASYVAVTGDMRLSAIAQDRKASQSGAEAGADYYLNRLRQDPDFWTKCDTLGPLDSTDPTKNPINQLWDGEGPDPRVWRSLPNSSEEYTIELIPAAGYDECIPNKQESFIDLETGTFRIKITARSRKGDPRPRTLIVTYARDSFLNYIYFTDYENLDPAAFASATDRAKQTTNCANRYRSARAGKGCAEIQFATGDSINGPLHTNDENLFICGSPVFGRTKNQDGSSRATLTDTVEVSGPPEGYVANPNGSGCANTPVIQTAGGQRKFVTRAKRLMLPSSNSELATYAANSGNLYTGVTSIRLRGTVMDVTNNGTTTTKTWPTNGVLYVKNGNSCEPEFPTAADYNEPASCGNVYVSGTYSRPLTIAAANDVIIRPTSSTSPTDANITQVGTDSATLGLIANNFVRVSHRVASDCKSNLSPVLNNVTIEAAILALQHSFIVDNHNCGPALSKLTVNGAIVQKYRGPVGTGSGASIATGYAKNYWYDDRFRFRSPPYFLVPDESAWNPVRTHEVVG</sequence>
<comment type="caution">
    <text evidence="1">The sequence shown here is derived from an EMBL/GenBank/DDBJ whole genome shotgun (WGS) entry which is preliminary data.</text>
</comment>
<proteinExistence type="predicted"/>
<name>A0ABT4RPQ4_9ACTN</name>
<organism evidence="1 2">
    <name type="scientific">Solirubrobacter deserti</name>
    <dbReference type="NCBI Taxonomy" id="2282478"/>
    <lineage>
        <taxon>Bacteria</taxon>
        <taxon>Bacillati</taxon>
        <taxon>Actinomycetota</taxon>
        <taxon>Thermoleophilia</taxon>
        <taxon>Solirubrobacterales</taxon>
        <taxon>Solirubrobacteraceae</taxon>
        <taxon>Solirubrobacter</taxon>
    </lineage>
</organism>
<reference evidence="1" key="1">
    <citation type="submission" date="2022-10" db="EMBL/GenBank/DDBJ databases">
        <title>The WGS of Solirubrobacter sp. CPCC 204708.</title>
        <authorList>
            <person name="Jiang Z."/>
        </authorList>
    </citation>
    <scope>NUCLEOTIDE SEQUENCE</scope>
    <source>
        <strain evidence="1">CPCC 204708</strain>
    </source>
</reference>
<gene>
    <name evidence="1" type="ORF">OJ962_23620</name>
</gene>
<evidence type="ECO:0000313" key="1">
    <source>
        <dbReference type="EMBL" id="MDA0140507.1"/>
    </source>
</evidence>
<keyword evidence="2" id="KW-1185">Reference proteome</keyword>
<dbReference type="Proteomes" id="UP001147700">
    <property type="component" value="Unassembled WGS sequence"/>
</dbReference>
<evidence type="ECO:0000313" key="2">
    <source>
        <dbReference type="Proteomes" id="UP001147700"/>
    </source>
</evidence>
<evidence type="ECO:0008006" key="3">
    <source>
        <dbReference type="Google" id="ProtNLM"/>
    </source>
</evidence>
<dbReference type="RefSeq" id="WP_202954219.1">
    <property type="nucleotide sequence ID" value="NZ_JAPCID010000041.1"/>
</dbReference>
<dbReference type="EMBL" id="JAPCID010000041">
    <property type="protein sequence ID" value="MDA0140507.1"/>
    <property type="molecule type" value="Genomic_DNA"/>
</dbReference>
<accession>A0ABT4RPQ4</accession>